<comment type="caution">
    <text evidence="6">The sequence shown here is derived from an EMBL/GenBank/DDBJ whole genome shotgun (WGS) entry which is preliminary data.</text>
</comment>
<dbReference type="GO" id="GO:0008270">
    <property type="term" value="F:zinc ion binding"/>
    <property type="evidence" value="ECO:0007669"/>
    <property type="project" value="UniProtKB-KW"/>
</dbReference>
<protein>
    <recommendedName>
        <fullName evidence="5">MYND-type domain-containing protein</fullName>
    </recommendedName>
</protein>
<evidence type="ECO:0000256" key="3">
    <source>
        <dbReference type="ARBA" id="ARBA00022833"/>
    </source>
</evidence>
<dbReference type="Gene3D" id="6.10.140.2220">
    <property type="match status" value="1"/>
</dbReference>
<keyword evidence="3" id="KW-0862">Zinc</keyword>
<dbReference type="PANTHER" id="PTHR10237">
    <property type="entry name" value="DEFORMED EPIDERMAL AUTOREGULATORY FACTOR 1 HOMOLOG SUPPRESSIN"/>
    <property type="match status" value="1"/>
</dbReference>
<evidence type="ECO:0000313" key="6">
    <source>
        <dbReference type="EMBL" id="KAL0486102.1"/>
    </source>
</evidence>
<reference evidence="6 7" key="1">
    <citation type="submission" date="2024-03" db="EMBL/GenBank/DDBJ databases">
        <title>The Acrasis kona genome and developmental transcriptomes reveal deep origins of eukaryotic multicellular pathways.</title>
        <authorList>
            <person name="Sheikh S."/>
            <person name="Fu C.-J."/>
            <person name="Brown M.W."/>
            <person name="Baldauf S.L."/>
        </authorList>
    </citation>
    <scope>NUCLEOTIDE SEQUENCE [LARGE SCALE GENOMIC DNA]</scope>
    <source>
        <strain evidence="6 7">ATCC MYA-3509</strain>
    </source>
</reference>
<keyword evidence="2 4" id="KW-0863">Zinc-finger</keyword>
<accession>A0AAW2ZA03</accession>
<dbReference type="PROSITE" id="PS50865">
    <property type="entry name" value="ZF_MYND_2"/>
    <property type="match status" value="1"/>
</dbReference>
<feature type="domain" description="MYND-type" evidence="5">
    <location>
        <begin position="378"/>
        <end position="418"/>
    </location>
</feature>
<gene>
    <name evidence="6" type="ORF">AKO1_001785</name>
</gene>
<keyword evidence="7" id="KW-1185">Reference proteome</keyword>
<evidence type="ECO:0000313" key="7">
    <source>
        <dbReference type="Proteomes" id="UP001431209"/>
    </source>
</evidence>
<evidence type="ECO:0000256" key="1">
    <source>
        <dbReference type="ARBA" id="ARBA00022723"/>
    </source>
</evidence>
<proteinExistence type="predicted"/>
<dbReference type="GO" id="GO:0000981">
    <property type="term" value="F:DNA-binding transcription factor activity, RNA polymerase II-specific"/>
    <property type="evidence" value="ECO:0007669"/>
    <property type="project" value="TreeGrafter"/>
</dbReference>
<keyword evidence="1" id="KW-0479">Metal-binding</keyword>
<name>A0AAW2ZA03_9EUKA</name>
<dbReference type="GO" id="GO:0005634">
    <property type="term" value="C:nucleus"/>
    <property type="evidence" value="ECO:0007669"/>
    <property type="project" value="TreeGrafter"/>
</dbReference>
<dbReference type="Proteomes" id="UP001431209">
    <property type="component" value="Unassembled WGS sequence"/>
</dbReference>
<evidence type="ECO:0000259" key="5">
    <source>
        <dbReference type="PROSITE" id="PS50865"/>
    </source>
</evidence>
<dbReference type="SUPFAM" id="SSF144232">
    <property type="entry name" value="HIT/MYND zinc finger-like"/>
    <property type="match status" value="1"/>
</dbReference>
<sequence length="451" mass="51963">MSSKDPLWDWTHNAASNLLFCAMNETDMKKAVRYVAIALVWTSEVNVLFEQALYTFQQMKQSIEGLSKKIKSPPSLPEPSSTKETICRIRLERSYHYLFLAFKLMLTGYNNHSYKQINKVAADTHFKPALDEINAILQDPVLKTHADQIYRVANDEDILERKRDQNKITVITGSGMGVILRDVWPYKFNQFASHLIRHRYEYHERGLTSTMDYETILEDPTNIKFYKQALELDPGNYYAAKRIANFCDSTEKNLEGYFYFSMAENNMPYDDIERPMIIYKRGCAWISAFEQDKDNAIRAVTDILKEIGSKGLKDITIKDLVKVIKYFIERAKQAETCTEPVPVDFSGKTYLEGAAANYARIKQDTILGIKEIKQSKHCLTCNKPGTEVKLKMCTTCHVATYCSRECQVADWPKHKKVCKKPGPDDKQHIVVVNQDGYRIEMKSENEITGKK</sequence>
<dbReference type="InterPro" id="IPR024119">
    <property type="entry name" value="TF_DEAF-1"/>
</dbReference>
<dbReference type="InterPro" id="IPR002893">
    <property type="entry name" value="Znf_MYND"/>
</dbReference>
<dbReference type="Pfam" id="PF01753">
    <property type="entry name" value="zf-MYND"/>
    <property type="match status" value="1"/>
</dbReference>
<evidence type="ECO:0000256" key="2">
    <source>
        <dbReference type="ARBA" id="ARBA00022771"/>
    </source>
</evidence>
<organism evidence="6 7">
    <name type="scientific">Acrasis kona</name>
    <dbReference type="NCBI Taxonomy" id="1008807"/>
    <lineage>
        <taxon>Eukaryota</taxon>
        <taxon>Discoba</taxon>
        <taxon>Heterolobosea</taxon>
        <taxon>Tetramitia</taxon>
        <taxon>Eutetramitia</taxon>
        <taxon>Acrasidae</taxon>
        <taxon>Acrasis</taxon>
    </lineage>
</organism>
<dbReference type="PANTHER" id="PTHR10237:SF14">
    <property type="entry name" value="MYND-TYPE DOMAIN-CONTAINING PROTEIN"/>
    <property type="match status" value="1"/>
</dbReference>
<dbReference type="AlphaFoldDB" id="A0AAW2ZA03"/>
<dbReference type="EMBL" id="JAOPGA020001201">
    <property type="protein sequence ID" value="KAL0486102.1"/>
    <property type="molecule type" value="Genomic_DNA"/>
</dbReference>
<evidence type="ECO:0000256" key="4">
    <source>
        <dbReference type="PROSITE-ProRule" id="PRU00134"/>
    </source>
</evidence>